<gene>
    <name evidence="13" type="ORF">AMORRO_LOCUS6334</name>
</gene>
<reference evidence="13" key="1">
    <citation type="submission" date="2021-06" db="EMBL/GenBank/DDBJ databases">
        <authorList>
            <person name="Kallberg Y."/>
            <person name="Tangrot J."/>
            <person name="Rosling A."/>
        </authorList>
    </citation>
    <scope>NUCLEOTIDE SEQUENCE</scope>
    <source>
        <strain evidence="13">CL551</strain>
    </source>
</reference>
<dbReference type="Pfam" id="PF00069">
    <property type="entry name" value="Pkinase"/>
    <property type="match status" value="1"/>
</dbReference>
<keyword evidence="4" id="KW-0723">Serine/threonine-protein kinase</keyword>
<feature type="compositionally biased region" description="Low complexity" evidence="11">
    <location>
        <begin position="744"/>
        <end position="760"/>
    </location>
</feature>
<comment type="similarity">
    <text evidence="2">Belongs to the protein kinase superfamily. CMGC Ser/Thr protein kinase family. MNB/DYRK subfamily.</text>
</comment>
<evidence type="ECO:0000256" key="6">
    <source>
        <dbReference type="ARBA" id="ARBA00022679"/>
    </source>
</evidence>
<comment type="caution">
    <text evidence="13">The sequence shown here is derived from an EMBL/GenBank/DDBJ whole genome shotgun (WGS) entry which is preliminary data.</text>
</comment>
<dbReference type="GO" id="GO:0004713">
    <property type="term" value="F:protein tyrosine kinase activity"/>
    <property type="evidence" value="ECO:0007669"/>
    <property type="project" value="TreeGrafter"/>
</dbReference>
<evidence type="ECO:0000256" key="2">
    <source>
        <dbReference type="ARBA" id="ARBA00008867"/>
    </source>
</evidence>
<dbReference type="GO" id="GO:0005737">
    <property type="term" value="C:cytoplasm"/>
    <property type="evidence" value="ECO:0007669"/>
    <property type="project" value="UniProtKB-SubCell"/>
</dbReference>
<keyword evidence="7 10" id="KW-0547">Nucleotide-binding</keyword>
<dbReference type="Proteomes" id="UP000789342">
    <property type="component" value="Unassembled WGS sequence"/>
</dbReference>
<dbReference type="FunFam" id="3.30.200.20:FF:000087">
    <property type="entry name" value="Dual specificity tyrosine-phosphorylation-regulated kinase 1A"/>
    <property type="match status" value="1"/>
</dbReference>
<feature type="compositionally biased region" description="Low complexity" evidence="11">
    <location>
        <begin position="661"/>
        <end position="696"/>
    </location>
</feature>
<feature type="binding site" evidence="10">
    <location>
        <position position="343"/>
    </location>
    <ligand>
        <name>ATP</name>
        <dbReference type="ChEBI" id="CHEBI:30616"/>
    </ligand>
</feature>
<feature type="compositionally biased region" description="Polar residues" evidence="11">
    <location>
        <begin position="721"/>
        <end position="743"/>
    </location>
</feature>
<evidence type="ECO:0000256" key="4">
    <source>
        <dbReference type="ARBA" id="ARBA00022527"/>
    </source>
</evidence>
<accession>A0A9N9BLD4</accession>
<feature type="region of interest" description="Disordered" evidence="11">
    <location>
        <begin position="1063"/>
        <end position="1086"/>
    </location>
</feature>
<dbReference type="Gene3D" id="3.30.200.20">
    <property type="entry name" value="Phosphorylase Kinase, domain 1"/>
    <property type="match status" value="1"/>
</dbReference>
<feature type="region of interest" description="Disordered" evidence="11">
    <location>
        <begin position="1"/>
        <end position="72"/>
    </location>
</feature>
<dbReference type="SUPFAM" id="SSF56112">
    <property type="entry name" value="Protein kinase-like (PK-like)"/>
    <property type="match status" value="1"/>
</dbReference>
<feature type="compositionally biased region" description="Low complexity" evidence="11">
    <location>
        <begin position="963"/>
        <end position="983"/>
    </location>
</feature>
<evidence type="ECO:0000256" key="9">
    <source>
        <dbReference type="ARBA" id="ARBA00022840"/>
    </source>
</evidence>
<feature type="compositionally biased region" description="Basic and acidic residues" evidence="11">
    <location>
        <begin position="864"/>
        <end position="883"/>
    </location>
</feature>
<feature type="domain" description="Protein kinase" evidence="12">
    <location>
        <begin position="314"/>
        <end position="645"/>
    </location>
</feature>
<evidence type="ECO:0000313" key="13">
    <source>
        <dbReference type="EMBL" id="CAG8568050.1"/>
    </source>
</evidence>
<comment type="subcellular location">
    <subcellularLocation>
        <location evidence="1">Cytoplasm</location>
    </subcellularLocation>
</comment>
<dbReference type="PANTHER" id="PTHR24058:SF17">
    <property type="entry name" value="HOMEODOMAIN INTERACTING PROTEIN KINASE, ISOFORM D"/>
    <property type="match status" value="1"/>
</dbReference>
<keyword evidence="5" id="KW-0597">Phosphoprotein</keyword>
<dbReference type="SMART" id="SM00220">
    <property type="entry name" value="S_TKc"/>
    <property type="match status" value="1"/>
</dbReference>
<dbReference type="PROSITE" id="PS00107">
    <property type="entry name" value="PROTEIN_KINASE_ATP"/>
    <property type="match status" value="1"/>
</dbReference>
<feature type="compositionally biased region" description="Low complexity" evidence="11">
    <location>
        <begin position="893"/>
        <end position="907"/>
    </location>
</feature>
<evidence type="ECO:0000256" key="10">
    <source>
        <dbReference type="PROSITE-ProRule" id="PRU10141"/>
    </source>
</evidence>
<dbReference type="OrthoDB" id="9332038at2759"/>
<keyword evidence="6" id="KW-0808">Transferase</keyword>
<dbReference type="GO" id="GO:0004674">
    <property type="term" value="F:protein serine/threonine kinase activity"/>
    <property type="evidence" value="ECO:0007669"/>
    <property type="project" value="UniProtKB-KW"/>
</dbReference>
<evidence type="ECO:0000256" key="11">
    <source>
        <dbReference type="SAM" id="MobiDB-lite"/>
    </source>
</evidence>
<feature type="compositionally biased region" description="Low complexity" evidence="11">
    <location>
        <begin position="93"/>
        <end position="130"/>
    </location>
</feature>
<dbReference type="InterPro" id="IPR008271">
    <property type="entry name" value="Ser/Thr_kinase_AS"/>
</dbReference>
<feature type="region of interest" description="Disordered" evidence="11">
    <location>
        <begin position="864"/>
        <end position="1037"/>
    </location>
</feature>
<dbReference type="PANTHER" id="PTHR24058">
    <property type="entry name" value="DUAL SPECIFICITY PROTEIN KINASE"/>
    <property type="match status" value="1"/>
</dbReference>
<evidence type="ECO:0000256" key="1">
    <source>
        <dbReference type="ARBA" id="ARBA00004496"/>
    </source>
</evidence>
<sequence>KRRNDPNTPYSQSPGHKYNNNTERNEYVGITISDDFSQKQLPSMPVMVTSSSPSRSHHQPQNPHRQDFLDGHNRRRSINYIQSSSGHYPVVPSSQNQNSSQHQRSLSGTHQQSHQHLPSSHLLQQSHKQPSLPPSITTIRQHQRPMHNNANQQQPHPTIQCQLAPIQSTYQTAYSNSQSPSPNPFPNIPNSNISTHNKPSQSSSLTTRDNVSKPEFGGTVFQRIRSKSDLRPQPASRRKDSAKGSVSPLKALTVYLTSTYHNINPNFRYELSHNPRRVLTKPSKGVKNDGYDNEDNDYILYVNDILGSEEGQKYLILDILGQGTFGQVVKCQNLKTKEMVAVKVVKNKPAYFNQSMMEVTILELLNNTWDKHDQHHILRLLDTFIHRRHLCLVFELLSVNLYELIKQNQFRGLSTNLVRVFTAQLLDALTVLNEARIIHCDLKPENVLLKNLESPTIKVIDFGSACHERQTVYTYIQSRFYRSPEVLLGLPYSSSIDMWSLGCIAAELFLGLPLFPGSSEYNQVSRIVEMLGVPPPYMIEVGKTEHEYFDRYINEHGQKKYRLKTMEQYMKDNNCVEQPSKRYFSATTLPEIIKSYPIMRKGVTQKDIEKEMQSRLAFIDFIQGLLNLNPIERWSPQQAKLHPFITGEKFNGKFVPPMQLKSPSKVSVSSVPTLNSSSTTSQSSTSNLSSMPSPSQYKTKATTSPKLQHKNVITSHEMPSVTVTSHVTNSKGPITSQRPQIQQTLGKSSTLTPKSSSGSLRPRASTIGNIQVPPQIQRAAALVTPGSVGASPGEYSRLPREKDLRRLPQHYPHLQLLKGQDQMHDVHQFSVVVEGDDRRAPGPSSNLNAPTNEAVDIRIEEDWNAKGEKHQKEEGSPKDDRQKNGMTDEICLSNNDPANNGSINNNSNEKRLKVRTKMPGSMPNGVVKSQNNHHHNNSWQSSSKSQRSVLPQHHYQQPGLRHPSPLSTVSVSVVSPTVNQTSTRAPTYRSSPSYNPPSSSFRTPSTSPYANQTQGSHQLVLPPPVTQQAPSITTPGSYYQNLVPQSYEQYHHNTRTLRQPFYHRISPSTSPSYPPSSPSNHDLPPSPTLIQHLPSQSSFFQPQPIMNNLHSSPKIGPHATSQQSSFQSITNTTVNSDALPHLNNDHDTKYNNRREINAMPYQMA</sequence>
<evidence type="ECO:0000259" key="12">
    <source>
        <dbReference type="PROSITE" id="PS50011"/>
    </source>
</evidence>
<keyword evidence="8" id="KW-0418">Kinase</keyword>
<dbReference type="FunFam" id="1.10.510.10:FF:000380">
    <property type="entry name" value="Serine/threonine-protein kinase ppk15"/>
    <property type="match status" value="1"/>
</dbReference>
<feature type="compositionally biased region" description="Polar residues" evidence="11">
    <location>
        <begin position="195"/>
        <end position="209"/>
    </location>
</feature>
<organism evidence="13 14">
    <name type="scientific">Acaulospora morrowiae</name>
    <dbReference type="NCBI Taxonomy" id="94023"/>
    <lineage>
        <taxon>Eukaryota</taxon>
        <taxon>Fungi</taxon>
        <taxon>Fungi incertae sedis</taxon>
        <taxon>Mucoromycota</taxon>
        <taxon>Glomeromycotina</taxon>
        <taxon>Glomeromycetes</taxon>
        <taxon>Diversisporales</taxon>
        <taxon>Acaulosporaceae</taxon>
        <taxon>Acaulospora</taxon>
    </lineage>
</organism>
<evidence type="ECO:0000256" key="5">
    <source>
        <dbReference type="ARBA" id="ARBA00022553"/>
    </source>
</evidence>
<dbReference type="InterPro" id="IPR050494">
    <property type="entry name" value="Ser_Thr_dual-spec_kinase"/>
</dbReference>
<evidence type="ECO:0000313" key="14">
    <source>
        <dbReference type="Proteomes" id="UP000789342"/>
    </source>
</evidence>
<dbReference type="PROSITE" id="PS50011">
    <property type="entry name" value="PROTEIN_KINASE_DOM"/>
    <property type="match status" value="1"/>
</dbReference>
<feature type="region of interest" description="Disordered" evidence="11">
    <location>
        <begin position="84"/>
        <end position="136"/>
    </location>
</feature>
<feature type="compositionally biased region" description="Polar residues" evidence="11">
    <location>
        <begin position="697"/>
        <end position="714"/>
    </location>
</feature>
<feature type="region of interest" description="Disordered" evidence="11">
    <location>
        <begin position="836"/>
        <end position="855"/>
    </location>
</feature>
<feature type="compositionally biased region" description="Low complexity" evidence="11">
    <location>
        <begin position="42"/>
        <end position="63"/>
    </location>
</feature>
<feature type="non-terminal residue" evidence="13">
    <location>
        <position position="1"/>
    </location>
</feature>
<feature type="compositionally biased region" description="Polar residues" evidence="11">
    <location>
        <begin position="1"/>
        <end position="22"/>
    </location>
</feature>
<dbReference type="GO" id="GO:0005524">
    <property type="term" value="F:ATP binding"/>
    <property type="evidence" value="ECO:0007669"/>
    <property type="project" value="UniProtKB-UniRule"/>
</dbReference>
<dbReference type="InterPro" id="IPR017441">
    <property type="entry name" value="Protein_kinase_ATP_BS"/>
</dbReference>
<dbReference type="EMBL" id="CAJVPV010004168">
    <property type="protein sequence ID" value="CAG8568050.1"/>
    <property type="molecule type" value="Genomic_DNA"/>
</dbReference>
<evidence type="ECO:0000256" key="8">
    <source>
        <dbReference type="ARBA" id="ARBA00022777"/>
    </source>
</evidence>
<keyword evidence="3" id="KW-0963">Cytoplasm</keyword>
<dbReference type="InterPro" id="IPR011009">
    <property type="entry name" value="Kinase-like_dom_sf"/>
</dbReference>
<dbReference type="GO" id="GO:0005634">
    <property type="term" value="C:nucleus"/>
    <property type="evidence" value="ECO:0007669"/>
    <property type="project" value="TreeGrafter"/>
</dbReference>
<evidence type="ECO:0000256" key="7">
    <source>
        <dbReference type="ARBA" id="ARBA00022741"/>
    </source>
</evidence>
<dbReference type="PROSITE" id="PS00108">
    <property type="entry name" value="PROTEIN_KINASE_ST"/>
    <property type="match status" value="1"/>
</dbReference>
<feature type="compositionally biased region" description="Low complexity" evidence="11">
    <location>
        <begin position="990"/>
        <end position="1008"/>
    </location>
</feature>
<dbReference type="CDD" id="cd14212">
    <property type="entry name" value="PKc_YAK1"/>
    <property type="match status" value="1"/>
</dbReference>
<dbReference type="Gene3D" id="1.10.510.10">
    <property type="entry name" value="Transferase(Phosphotransferase) domain 1"/>
    <property type="match status" value="1"/>
</dbReference>
<keyword evidence="14" id="KW-1185">Reference proteome</keyword>
<dbReference type="AlphaFoldDB" id="A0A9N9BLD4"/>
<name>A0A9N9BLD4_9GLOM</name>
<feature type="compositionally biased region" description="Polar residues" evidence="11">
    <location>
        <begin position="1026"/>
        <end position="1037"/>
    </location>
</feature>
<proteinExistence type="inferred from homology"/>
<dbReference type="InterPro" id="IPR000719">
    <property type="entry name" value="Prot_kinase_dom"/>
</dbReference>
<feature type="region of interest" description="Disordered" evidence="11">
    <location>
        <begin position="171"/>
        <end position="244"/>
    </location>
</feature>
<keyword evidence="9 10" id="KW-0067">ATP-binding</keyword>
<feature type="compositionally biased region" description="Low complexity" evidence="11">
    <location>
        <begin position="937"/>
        <end position="948"/>
    </location>
</feature>
<protein>
    <submittedName>
        <fullName evidence="13">8264_t:CDS:1</fullName>
    </submittedName>
</protein>
<feature type="region of interest" description="Disordered" evidence="11">
    <location>
        <begin position="661"/>
        <end position="767"/>
    </location>
</feature>
<evidence type="ECO:0000256" key="3">
    <source>
        <dbReference type="ARBA" id="ARBA00022490"/>
    </source>
</evidence>